<dbReference type="PANTHER" id="PTHR30349:SF64">
    <property type="entry name" value="PROPHAGE INTEGRASE INTD-RELATED"/>
    <property type="match status" value="1"/>
</dbReference>
<feature type="domain" description="Core-binding (CB)" evidence="6">
    <location>
        <begin position="1"/>
        <end position="81"/>
    </location>
</feature>
<dbReference type="Gene3D" id="1.10.443.10">
    <property type="entry name" value="Intergrase catalytic core"/>
    <property type="match status" value="1"/>
</dbReference>
<feature type="non-terminal residue" evidence="7">
    <location>
        <position position="157"/>
    </location>
</feature>
<proteinExistence type="inferred from homology"/>
<evidence type="ECO:0000256" key="4">
    <source>
        <dbReference type="ARBA" id="ARBA00023172"/>
    </source>
</evidence>
<comment type="similarity">
    <text evidence="1">Belongs to the 'phage' integrase family.</text>
</comment>
<dbReference type="InterPro" id="IPR044068">
    <property type="entry name" value="CB"/>
</dbReference>
<organism evidence="7">
    <name type="scientific">marine sediment metagenome</name>
    <dbReference type="NCBI Taxonomy" id="412755"/>
    <lineage>
        <taxon>unclassified sequences</taxon>
        <taxon>metagenomes</taxon>
        <taxon>ecological metagenomes</taxon>
    </lineage>
</organism>
<dbReference type="GO" id="GO:0015074">
    <property type="term" value="P:DNA integration"/>
    <property type="evidence" value="ECO:0007669"/>
    <property type="project" value="UniProtKB-KW"/>
</dbReference>
<dbReference type="Gene3D" id="1.10.150.130">
    <property type="match status" value="1"/>
</dbReference>
<dbReference type="EMBL" id="BARV01007564">
    <property type="protein sequence ID" value="GAI09689.1"/>
    <property type="molecule type" value="Genomic_DNA"/>
</dbReference>
<dbReference type="GO" id="GO:0006310">
    <property type="term" value="P:DNA recombination"/>
    <property type="evidence" value="ECO:0007669"/>
    <property type="project" value="UniProtKB-KW"/>
</dbReference>
<protein>
    <recommendedName>
        <fullName evidence="8">Tyr recombinase domain-containing protein</fullName>
    </recommendedName>
</protein>
<keyword evidence="3" id="KW-0238">DNA-binding</keyword>
<dbReference type="PANTHER" id="PTHR30349">
    <property type="entry name" value="PHAGE INTEGRASE-RELATED"/>
    <property type="match status" value="1"/>
</dbReference>
<dbReference type="InterPro" id="IPR013762">
    <property type="entry name" value="Integrase-like_cat_sf"/>
</dbReference>
<evidence type="ECO:0000259" key="5">
    <source>
        <dbReference type="PROSITE" id="PS51898"/>
    </source>
</evidence>
<reference evidence="7" key="1">
    <citation type="journal article" date="2014" name="Front. Microbiol.">
        <title>High frequency of phylogenetically diverse reductive dehalogenase-homologous genes in deep subseafloor sedimentary metagenomes.</title>
        <authorList>
            <person name="Kawai M."/>
            <person name="Futagami T."/>
            <person name="Toyoda A."/>
            <person name="Takaki Y."/>
            <person name="Nishi S."/>
            <person name="Hori S."/>
            <person name="Arai W."/>
            <person name="Tsubouchi T."/>
            <person name="Morono Y."/>
            <person name="Uchiyama I."/>
            <person name="Ito T."/>
            <person name="Fujiyama A."/>
            <person name="Inagaki F."/>
            <person name="Takami H."/>
        </authorList>
    </citation>
    <scope>NUCLEOTIDE SEQUENCE</scope>
    <source>
        <strain evidence="7">Expedition CK06-06</strain>
    </source>
</reference>
<evidence type="ECO:0000259" key="6">
    <source>
        <dbReference type="PROSITE" id="PS51900"/>
    </source>
</evidence>
<evidence type="ECO:0000256" key="1">
    <source>
        <dbReference type="ARBA" id="ARBA00008857"/>
    </source>
</evidence>
<evidence type="ECO:0008006" key="8">
    <source>
        <dbReference type="Google" id="ProtNLM"/>
    </source>
</evidence>
<accession>X1MTF9</accession>
<name>X1MTF9_9ZZZZ</name>
<evidence type="ECO:0000313" key="7">
    <source>
        <dbReference type="EMBL" id="GAI09689.1"/>
    </source>
</evidence>
<dbReference type="Pfam" id="PF13495">
    <property type="entry name" value="Phage_int_SAM_4"/>
    <property type="match status" value="1"/>
</dbReference>
<evidence type="ECO:0000256" key="2">
    <source>
        <dbReference type="ARBA" id="ARBA00022908"/>
    </source>
</evidence>
<dbReference type="SUPFAM" id="SSF56349">
    <property type="entry name" value="DNA breaking-rejoining enzymes"/>
    <property type="match status" value="1"/>
</dbReference>
<comment type="caution">
    <text evidence="7">The sequence shown here is derived from an EMBL/GenBank/DDBJ whole genome shotgun (WGS) entry which is preliminary data.</text>
</comment>
<keyword evidence="4" id="KW-0233">DNA recombination</keyword>
<gene>
    <name evidence="7" type="ORF">S06H3_15374</name>
</gene>
<dbReference type="GO" id="GO:0003677">
    <property type="term" value="F:DNA binding"/>
    <property type="evidence" value="ECO:0007669"/>
    <property type="project" value="UniProtKB-KW"/>
</dbReference>
<dbReference type="InterPro" id="IPR050090">
    <property type="entry name" value="Tyrosine_recombinase_XerCD"/>
</dbReference>
<dbReference type="InterPro" id="IPR010998">
    <property type="entry name" value="Integrase_recombinase_N"/>
</dbReference>
<dbReference type="InterPro" id="IPR011010">
    <property type="entry name" value="DNA_brk_join_enz"/>
</dbReference>
<dbReference type="PROSITE" id="PS51898">
    <property type="entry name" value="TYR_RECOMBINASE"/>
    <property type="match status" value="1"/>
</dbReference>
<sequence length="157" mass="18429">MGKLREQMKGDLELKGMSPHTQEIYLRQVNQFARHHGRSPRQLGEKEIKEYLLYLIREKKASTSTVNQCYHALKFLYKTTLNREWVMARVPHLKSLKQLPIVLDKEEVESLFSVTKNLKHRAILMLIYSSGLRLMEAAHLKVTDIDSKRMLLRIKQG</sequence>
<dbReference type="InterPro" id="IPR004107">
    <property type="entry name" value="Integrase_SAM-like_N"/>
</dbReference>
<dbReference type="PROSITE" id="PS51900">
    <property type="entry name" value="CB"/>
    <property type="match status" value="1"/>
</dbReference>
<dbReference type="InterPro" id="IPR002104">
    <property type="entry name" value="Integrase_catalytic"/>
</dbReference>
<dbReference type="AlphaFoldDB" id="X1MTF9"/>
<dbReference type="Pfam" id="PF00589">
    <property type="entry name" value="Phage_integrase"/>
    <property type="match status" value="1"/>
</dbReference>
<keyword evidence="2" id="KW-0229">DNA integration</keyword>
<feature type="domain" description="Tyr recombinase" evidence="5">
    <location>
        <begin position="98"/>
        <end position="157"/>
    </location>
</feature>
<evidence type="ECO:0000256" key="3">
    <source>
        <dbReference type="ARBA" id="ARBA00023125"/>
    </source>
</evidence>